<dbReference type="SUPFAM" id="SSF52540">
    <property type="entry name" value="P-loop containing nucleoside triphosphate hydrolases"/>
    <property type="match status" value="1"/>
</dbReference>
<evidence type="ECO:0000256" key="1">
    <source>
        <dbReference type="SAM" id="MobiDB-lite"/>
    </source>
</evidence>
<dbReference type="Pfam" id="PF00071">
    <property type="entry name" value="Ras"/>
    <property type="match status" value="1"/>
</dbReference>
<dbReference type="PRINTS" id="PR00449">
    <property type="entry name" value="RASTRNSFRMNG"/>
</dbReference>
<dbReference type="Proteomes" id="UP001165740">
    <property type="component" value="Chromosome 12"/>
</dbReference>
<feature type="compositionally biased region" description="Low complexity" evidence="1">
    <location>
        <begin position="279"/>
        <end position="292"/>
    </location>
</feature>
<dbReference type="PROSITE" id="PS51419">
    <property type="entry name" value="RAB"/>
    <property type="match status" value="1"/>
</dbReference>
<dbReference type="GO" id="GO:0003924">
    <property type="term" value="F:GTPase activity"/>
    <property type="evidence" value="ECO:0007669"/>
    <property type="project" value="InterPro"/>
</dbReference>
<proteinExistence type="predicted"/>
<dbReference type="InterPro" id="IPR052661">
    <property type="entry name" value="Ras-like_GTPase_Reg"/>
</dbReference>
<evidence type="ECO:0000313" key="3">
    <source>
        <dbReference type="RefSeq" id="XP_055862510.1"/>
    </source>
</evidence>
<dbReference type="PANTHER" id="PTHR46350">
    <property type="entry name" value="RAS LIKE FAMILY 10 MEMBER B-RELATED"/>
    <property type="match status" value="1"/>
</dbReference>
<evidence type="ECO:0000313" key="4">
    <source>
        <dbReference type="RefSeq" id="XP_055862511.1"/>
    </source>
</evidence>
<organism evidence="2 4">
    <name type="scientific">Biomphalaria glabrata</name>
    <name type="common">Bloodfluke planorb</name>
    <name type="synonym">Freshwater snail</name>
    <dbReference type="NCBI Taxonomy" id="6526"/>
    <lineage>
        <taxon>Eukaryota</taxon>
        <taxon>Metazoa</taxon>
        <taxon>Spiralia</taxon>
        <taxon>Lophotrochozoa</taxon>
        <taxon>Mollusca</taxon>
        <taxon>Gastropoda</taxon>
        <taxon>Heterobranchia</taxon>
        <taxon>Euthyneura</taxon>
        <taxon>Panpulmonata</taxon>
        <taxon>Hygrophila</taxon>
        <taxon>Lymnaeoidea</taxon>
        <taxon>Planorbidae</taxon>
        <taxon>Biomphalaria</taxon>
    </lineage>
</organism>
<feature type="region of interest" description="Disordered" evidence="1">
    <location>
        <begin position="1"/>
        <end position="43"/>
    </location>
</feature>
<evidence type="ECO:0000313" key="2">
    <source>
        <dbReference type="Proteomes" id="UP001165740"/>
    </source>
</evidence>
<name>A0A9W2YIM9_BIOGL</name>
<dbReference type="SMART" id="SM00173">
    <property type="entry name" value="RAS"/>
    <property type="match status" value="1"/>
</dbReference>
<feature type="compositionally biased region" description="Polar residues" evidence="1">
    <location>
        <begin position="21"/>
        <end position="39"/>
    </location>
</feature>
<dbReference type="OMA" id="ADTHATQ"/>
<gene>
    <name evidence="3 4" type="primary">LOC106061575</name>
</gene>
<dbReference type="SMART" id="SM00175">
    <property type="entry name" value="RAB"/>
    <property type="match status" value="1"/>
</dbReference>
<dbReference type="OrthoDB" id="299781at2759"/>
<dbReference type="RefSeq" id="XP_055862510.1">
    <property type="nucleotide sequence ID" value="XM_056006535.1"/>
</dbReference>
<feature type="region of interest" description="Disordered" evidence="1">
    <location>
        <begin position="146"/>
        <end position="211"/>
    </location>
</feature>
<accession>A0A9W2YIM9</accession>
<feature type="region of interest" description="Disordered" evidence="1">
    <location>
        <begin position="266"/>
        <end position="324"/>
    </location>
</feature>
<dbReference type="GO" id="GO:0005525">
    <property type="term" value="F:GTP binding"/>
    <property type="evidence" value="ECO:0007669"/>
    <property type="project" value="InterPro"/>
</dbReference>
<reference evidence="3 4" key="1">
    <citation type="submission" date="2025-04" db="UniProtKB">
        <authorList>
            <consortium name="RefSeq"/>
        </authorList>
    </citation>
    <scope>IDENTIFICATION</scope>
</reference>
<dbReference type="InterPro" id="IPR001806">
    <property type="entry name" value="Small_GTPase"/>
</dbReference>
<dbReference type="GeneID" id="106061575"/>
<dbReference type="RefSeq" id="XP_055862511.1">
    <property type="nucleotide sequence ID" value="XM_056006536.1"/>
</dbReference>
<feature type="region of interest" description="Disordered" evidence="1">
    <location>
        <begin position="226"/>
        <end position="254"/>
    </location>
</feature>
<sequence>MTIPQGEIRGSQSVSDRRKVTFSNESSVVSQLEPTSKANSCRGENHLSANCLASGDSICDSRSEEPLSISGFQGARYTTGKSNANDNSLETEYVEAKVTVVAPTETKRSPLPLLRFLRSSETSSSNRSRKLSLNLPKSLQNHISISQASDKLRRHSQPQKASYQRVPQDDLSPPPPDQQHIFTLQQKETSESEELDADSGYGQRLSTHSAQVHATFNDRDLERSIVTSSRGSSGSKKVFFGKIRHQSPSKASSCKSLDDLSLVHHHHHGEASGNPKSISAHNSASSEDLSSASRRKRLLPQGEIGGSNPRRHPPESHTSPGSPSHCCLVSVSRVPMAAATSHLTLDSEYQTVRLAVLGAPGVGKSSIVRQFVMQQFLEEYVPTEQRQVFCPAVIINEHLYEVRIIDCPYIPYFPVNSLYEWTDFRGYGLRNATAYVLVYDITSEESFEYIKSLRLQILESRNCHDVPIFVVGNKHDLADERGVPRREVREVANMVKKQWKCGYIECSAKYNWHIMLLFKELMKTVDYIDYGHKPTSMRVQDALRRNRCLIL</sequence>
<dbReference type="PANTHER" id="PTHR46350:SF2">
    <property type="entry name" value="RAS LIKE FAMILY 10 MEMBER B"/>
    <property type="match status" value="1"/>
</dbReference>
<keyword evidence="2" id="KW-1185">Reference proteome</keyword>
<protein>
    <submittedName>
        <fullName evidence="3 4">Uncharacterized protein LOC106061575</fullName>
    </submittedName>
</protein>
<dbReference type="SMART" id="SM00174">
    <property type="entry name" value="RHO"/>
    <property type="match status" value="1"/>
</dbReference>
<dbReference type="Gene3D" id="3.40.50.300">
    <property type="entry name" value="P-loop containing nucleotide triphosphate hydrolases"/>
    <property type="match status" value="1"/>
</dbReference>
<feature type="compositionally biased region" description="Low complexity" evidence="1">
    <location>
        <begin position="226"/>
        <end position="241"/>
    </location>
</feature>
<dbReference type="PROSITE" id="PS51421">
    <property type="entry name" value="RAS"/>
    <property type="match status" value="1"/>
</dbReference>
<dbReference type="AlphaFoldDB" id="A0A9W2YIM9"/>
<dbReference type="InterPro" id="IPR027417">
    <property type="entry name" value="P-loop_NTPase"/>
</dbReference>